<dbReference type="Proteomes" id="UP000235025">
    <property type="component" value="Unassembled WGS sequence"/>
</dbReference>
<dbReference type="GO" id="GO:1903457">
    <property type="term" value="P:lactate catabolic process"/>
    <property type="evidence" value="ECO:0007669"/>
    <property type="project" value="TreeGrafter"/>
</dbReference>
<evidence type="ECO:0000313" key="2">
    <source>
        <dbReference type="EMBL" id="PLZ97517.1"/>
    </source>
</evidence>
<proteinExistence type="predicted"/>
<feature type="domain" description="FAD-binding PCMH-type" evidence="1">
    <location>
        <begin position="47"/>
        <end position="220"/>
    </location>
</feature>
<dbReference type="InterPro" id="IPR036318">
    <property type="entry name" value="FAD-bd_PCMH-like_sf"/>
</dbReference>
<dbReference type="GO" id="GO:0004458">
    <property type="term" value="F:D-lactate dehydrogenase (cytochrome) activity"/>
    <property type="evidence" value="ECO:0007669"/>
    <property type="project" value="TreeGrafter"/>
</dbReference>
<evidence type="ECO:0000259" key="1">
    <source>
        <dbReference type="PROSITE" id="PS51387"/>
    </source>
</evidence>
<dbReference type="InterPro" id="IPR016166">
    <property type="entry name" value="FAD-bd_PCMH"/>
</dbReference>
<dbReference type="Gene3D" id="3.30.465.10">
    <property type="match status" value="1"/>
</dbReference>
<reference evidence="2 3" key="1">
    <citation type="submission" date="2017-07" db="EMBL/GenBank/DDBJ databases">
        <title>Genomes of Fischerella (Mastigocladus) sp. strains.</title>
        <authorList>
            <person name="Miller S.R."/>
        </authorList>
    </citation>
    <scope>NUCLEOTIDE SEQUENCE [LARGE SCALE GENOMIC DNA]</scope>
    <source>
        <strain evidence="2 3">CCMEE 5268</strain>
    </source>
</reference>
<evidence type="ECO:0000313" key="3">
    <source>
        <dbReference type="Proteomes" id="UP000235025"/>
    </source>
</evidence>
<name>A0A2N6KEQ6_9CYAN</name>
<dbReference type="GO" id="GO:0071949">
    <property type="term" value="F:FAD binding"/>
    <property type="evidence" value="ECO:0007669"/>
    <property type="project" value="InterPro"/>
</dbReference>
<protein>
    <submittedName>
        <fullName evidence="2">FAD-linked oxidase</fullName>
    </submittedName>
</protein>
<dbReference type="RefSeq" id="WP_102173587.1">
    <property type="nucleotide sequence ID" value="NZ_NMQA01000172.1"/>
</dbReference>
<organism evidence="2 3">
    <name type="scientific">Fischerella thermalis CCMEE 5268</name>
    <dbReference type="NCBI Taxonomy" id="2019662"/>
    <lineage>
        <taxon>Bacteria</taxon>
        <taxon>Bacillati</taxon>
        <taxon>Cyanobacteriota</taxon>
        <taxon>Cyanophyceae</taxon>
        <taxon>Nostocales</taxon>
        <taxon>Hapalosiphonaceae</taxon>
        <taxon>Fischerella</taxon>
    </lineage>
</organism>
<dbReference type="PROSITE" id="PS51387">
    <property type="entry name" value="FAD_PCMH"/>
    <property type="match status" value="1"/>
</dbReference>
<dbReference type="GO" id="GO:0008720">
    <property type="term" value="F:D-lactate dehydrogenase (NAD+) activity"/>
    <property type="evidence" value="ECO:0007669"/>
    <property type="project" value="TreeGrafter"/>
</dbReference>
<dbReference type="PANTHER" id="PTHR11748">
    <property type="entry name" value="D-LACTATE DEHYDROGENASE"/>
    <property type="match status" value="1"/>
</dbReference>
<dbReference type="Pfam" id="PF01565">
    <property type="entry name" value="FAD_binding_4"/>
    <property type="match status" value="1"/>
</dbReference>
<dbReference type="SUPFAM" id="SSF56176">
    <property type="entry name" value="FAD-binding/transporter-associated domain-like"/>
    <property type="match status" value="1"/>
</dbReference>
<dbReference type="InterPro" id="IPR006094">
    <property type="entry name" value="Oxid_FAD_bind_N"/>
</dbReference>
<accession>A0A2N6KEQ6</accession>
<dbReference type="EMBL" id="NMQA01000172">
    <property type="protein sequence ID" value="PLZ97517.1"/>
    <property type="molecule type" value="Genomic_DNA"/>
</dbReference>
<dbReference type="InterPro" id="IPR016169">
    <property type="entry name" value="FAD-bd_PCMH_sub2"/>
</dbReference>
<gene>
    <name evidence="2" type="ORF">CEN50_14760</name>
</gene>
<dbReference type="PANTHER" id="PTHR11748:SF119">
    <property type="entry name" value="D-2-HYDROXYGLUTARATE DEHYDROGENASE"/>
    <property type="match status" value="1"/>
</dbReference>
<dbReference type="AlphaFoldDB" id="A0A2N6KEQ6"/>
<sequence length="471" mass="51840">MTTYIKPYDLEALINSLPGIEVITDSSQVAKLSQDYHSFSPVLVPKLAGKVGDIVLRPANEQEVLKIAATCVKYRIPITVRGAGTGNYGQCVPLHGGVILDMTRMQEICWIKPGVARVEAGVKLAALDKKAREIGWEMRMVPSTYRTATIAGFVAGGSGGIGSIQYGLLGDRGNLLALKVVTLEDEPRFIELRGDDVQKVNHAWGINGIITEVEIPLGPAYPWAEVIITFPEFMAAARFGQALADADGMIKKEIAVFASPIPQYFTPLRQYIPNGTHAALLLIAEPSLELLPGLVQQHGGKITYQKVQEVGKGVNLLEFTWNHTTLHARSVDSSITYLQSIFPVDLETRHGASLQLVEQMYRYYGDEVMMHLEFIRVNGAAIPAALQLLRYTTEERLNEIIRHHEEQGIFIANPHTYIIEDGGRKVIDPEQLKFKKMVDPYRLMNPGKSREIGGGGEVGCEGCGECGECEE</sequence>
<comment type="caution">
    <text evidence="2">The sequence shown here is derived from an EMBL/GenBank/DDBJ whole genome shotgun (WGS) entry which is preliminary data.</text>
</comment>